<accession>A0A9N9WQ52</accession>
<sequence length="610" mass="73491">MFNRLKFVFTSYRKKDSWKNIQDIFLSHHKFPDLFLSVPSSFRQNLKTFVFQVFAQNKHVLLKFMKNWVYRHETEVVLNEKKYKFLEDIFNYALNNDRVEVRKALKESLSVDSQFCGHLLQAALQTNNIKTFRWVRNFCIKFKSSDEELQNIFISSKCIIELYSNASVDISNELKGFIKEVFLKNKSKLVECVERNDKINYDLIMNEKKFQGFEDFLLDYFDNSEFELNKVINFVLYQDYPFHIHPLFKAMELENLQDFERIKNLYVKYKTTWQQLQDVFMKNFKYFDLFINMRLEMRESCMKFLKQVFNSNKDKILEHFNRISHPEIIQIITNEDSFELFEDLISGVDFVGGFSLSKSNMISSMLMKSIQSENLNTFKRIRNFYTNFKKSWGDIQDILITQKIFPEIFFFIKYKICQELCDFTKEIFNSNKNRLNLLFQNYRDENFNLIFNEQIFNLFEEFVVKICDNDEELIKQIIGAHLFYEYSSSFHPLLIAIRSNNLQTFERISNIYIKYKKSNDELQNFLISDSNFLKCFENMSYQMCANVTEYFEILFKNDKTKLINYLKNQSINSKLNLNEQEKLNLFHILNMNIVLKDLEHVNDVVNIYLL</sequence>
<proteinExistence type="predicted"/>
<name>A0A9N9WQ52_9DIPT</name>
<organism evidence="1 2">
    <name type="scientific">Chironomus riparius</name>
    <dbReference type="NCBI Taxonomy" id="315576"/>
    <lineage>
        <taxon>Eukaryota</taxon>
        <taxon>Metazoa</taxon>
        <taxon>Ecdysozoa</taxon>
        <taxon>Arthropoda</taxon>
        <taxon>Hexapoda</taxon>
        <taxon>Insecta</taxon>
        <taxon>Pterygota</taxon>
        <taxon>Neoptera</taxon>
        <taxon>Endopterygota</taxon>
        <taxon>Diptera</taxon>
        <taxon>Nematocera</taxon>
        <taxon>Chironomoidea</taxon>
        <taxon>Chironomidae</taxon>
        <taxon>Chironominae</taxon>
        <taxon>Chironomus</taxon>
    </lineage>
</organism>
<gene>
    <name evidence="1" type="ORF">CHIRRI_LOCUS2796</name>
</gene>
<reference evidence="1" key="2">
    <citation type="submission" date="2022-10" db="EMBL/GenBank/DDBJ databases">
        <authorList>
            <consortium name="ENA_rothamsted_submissions"/>
            <consortium name="culmorum"/>
            <person name="King R."/>
        </authorList>
    </citation>
    <scope>NUCLEOTIDE SEQUENCE</scope>
</reference>
<evidence type="ECO:0000313" key="2">
    <source>
        <dbReference type="Proteomes" id="UP001153620"/>
    </source>
</evidence>
<dbReference type="EMBL" id="OU895877">
    <property type="protein sequence ID" value="CAG9799838.1"/>
    <property type="molecule type" value="Genomic_DNA"/>
</dbReference>
<dbReference type="Proteomes" id="UP001153620">
    <property type="component" value="Chromosome 1"/>
</dbReference>
<dbReference type="AlphaFoldDB" id="A0A9N9WQ52"/>
<keyword evidence="2" id="KW-1185">Reference proteome</keyword>
<reference evidence="1" key="1">
    <citation type="submission" date="2022-01" db="EMBL/GenBank/DDBJ databases">
        <authorList>
            <person name="King R."/>
        </authorList>
    </citation>
    <scope>NUCLEOTIDE SEQUENCE</scope>
</reference>
<protein>
    <submittedName>
        <fullName evidence="1">Uncharacterized protein</fullName>
    </submittedName>
</protein>
<evidence type="ECO:0000313" key="1">
    <source>
        <dbReference type="EMBL" id="CAG9799838.1"/>
    </source>
</evidence>